<sequence>MHGLYVQTLVEYDEGFLSSDAVLAGAIWRCLYIQKNFNPIHVSSVIRYMRGTVSFAVLLNFYLVFT</sequence>
<keyword evidence="1" id="KW-0472">Membrane</keyword>
<evidence type="ECO:0000259" key="2">
    <source>
        <dbReference type="Pfam" id="PF03981"/>
    </source>
</evidence>
<evidence type="ECO:0000313" key="5">
    <source>
        <dbReference type="WBParaSite" id="EVEC_0000454001-mRNA-1"/>
    </source>
</evidence>
<dbReference type="EMBL" id="UXUI01007805">
    <property type="protein sequence ID" value="VDD89497.1"/>
    <property type="molecule type" value="Genomic_DNA"/>
</dbReference>
<evidence type="ECO:0000313" key="3">
    <source>
        <dbReference type="EMBL" id="VDD89497.1"/>
    </source>
</evidence>
<dbReference type="STRING" id="51028.A0A0N4V3B8"/>
<dbReference type="WBParaSite" id="EVEC_0000454001-mRNA-1">
    <property type="protein sequence ID" value="EVEC_0000454001-mRNA-1"/>
    <property type="gene ID" value="EVEC_0000454001"/>
</dbReference>
<dbReference type="Pfam" id="PF03981">
    <property type="entry name" value="Ubiq_cyt_C_chap"/>
    <property type="match status" value="1"/>
</dbReference>
<keyword evidence="1" id="KW-0812">Transmembrane</keyword>
<organism evidence="5">
    <name type="scientific">Enterobius vermicularis</name>
    <name type="common">Human pinworm</name>
    <dbReference type="NCBI Taxonomy" id="51028"/>
    <lineage>
        <taxon>Eukaryota</taxon>
        <taxon>Metazoa</taxon>
        <taxon>Ecdysozoa</taxon>
        <taxon>Nematoda</taxon>
        <taxon>Chromadorea</taxon>
        <taxon>Rhabditida</taxon>
        <taxon>Spirurina</taxon>
        <taxon>Oxyuridomorpha</taxon>
        <taxon>Oxyuroidea</taxon>
        <taxon>Oxyuridae</taxon>
        <taxon>Enterobius</taxon>
    </lineage>
</organism>
<keyword evidence="4" id="KW-1185">Reference proteome</keyword>
<dbReference type="OrthoDB" id="4007at2759"/>
<accession>A0A0N4V3B8</accession>
<dbReference type="InterPro" id="IPR021150">
    <property type="entry name" value="Ubiq_cyt_c_chap"/>
</dbReference>
<proteinExistence type="predicted"/>
<evidence type="ECO:0000256" key="1">
    <source>
        <dbReference type="SAM" id="Phobius"/>
    </source>
</evidence>
<gene>
    <name evidence="3" type="ORF">EVEC_LOCUS4248</name>
</gene>
<dbReference type="Proteomes" id="UP000274131">
    <property type="component" value="Unassembled WGS sequence"/>
</dbReference>
<feature type="domain" description="Ubiquinol-cytochrome c chaperone" evidence="2">
    <location>
        <begin position="1"/>
        <end position="53"/>
    </location>
</feature>
<reference evidence="5" key="1">
    <citation type="submission" date="2017-02" db="UniProtKB">
        <authorList>
            <consortium name="WormBaseParasite"/>
        </authorList>
    </citation>
    <scope>IDENTIFICATION</scope>
</reference>
<feature type="transmembrane region" description="Helical" evidence="1">
    <location>
        <begin position="45"/>
        <end position="65"/>
    </location>
</feature>
<dbReference type="AlphaFoldDB" id="A0A0N4V3B8"/>
<evidence type="ECO:0000313" key="4">
    <source>
        <dbReference type="Proteomes" id="UP000274131"/>
    </source>
</evidence>
<keyword evidence="1" id="KW-1133">Transmembrane helix</keyword>
<name>A0A0N4V3B8_ENTVE</name>
<reference evidence="3 4" key="2">
    <citation type="submission" date="2018-10" db="EMBL/GenBank/DDBJ databases">
        <authorList>
            <consortium name="Pathogen Informatics"/>
        </authorList>
    </citation>
    <scope>NUCLEOTIDE SEQUENCE [LARGE SCALE GENOMIC DNA]</scope>
</reference>
<protein>
    <submittedName>
        <fullName evidence="5">Ubiq_cyt_C_chap domain-containing protein</fullName>
    </submittedName>
</protein>